<evidence type="ECO:0000313" key="3">
    <source>
        <dbReference type="Proteomes" id="UP000018559"/>
    </source>
</evidence>
<name>V7HYX3_9LACO</name>
<organism evidence="2 3">
    <name type="scientific">Ligilactobacillus equi DPC 6820</name>
    <dbReference type="NCBI Taxonomy" id="1392007"/>
    <lineage>
        <taxon>Bacteria</taxon>
        <taxon>Bacillati</taxon>
        <taxon>Bacillota</taxon>
        <taxon>Bacilli</taxon>
        <taxon>Lactobacillales</taxon>
        <taxon>Lactobacillaceae</taxon>
        <taxon>Ligilactobacillus</taxon>
    </lineage>
</organism>
<sequence>MGKNKKRVVSPSKPKRNVSIDNKSKLQDIIYIDFNKYPKWITDENITESENQ</sequence>
<dbReference type="EMBL" id="AWWH01000066">
    <property type="protein sequence ID" value="ETA74490.1"/>
    <property type="molecule type" value="Genomic_DNA"/>
</dbReference>
<keyword evidence="3" id="KW-1185">Reference proteome</keyword>
<evidence type="ECO:0000313" key="2">
    <source>
        <dbReference type="EMBL" id="ETA74490.1"/>
    </source>
</evidence>
<proteinExistence type="predicted"/>
<protein>
    <submittedName>
        <fullName evidence="2">Uncharacterized protein</fullName>
    </submittedName>
</protein>
<dbReference type="AlphaFoldDB" id="V7HYX3"/>
<reference evidence="2 3" key="1">
    <citation type="journal article" date="2014" name="Genome Announc.">
        <title>The Genome of the Predominant Equine Lactobacillus Species, Lactobacillus equi, Is Reflective of Its Lifestyle Adaptations to an Herbivorous Host.</title>
        <authorList>
            <person name="O'Donnell M.M."/>
            <person name="Harris H.M."/>
            <person name="O'Toole P.W."/>
            <person name="Ross R.P."/>
        </authorList>
    </citation>
    <scope>NUCLEOTIDE SEQUENCE [LARGE SCALE GENOMIC DNA]</scope>
    <source>
        <strain evidence="2 3">DPC 6820</strain>
    </source>
</reference>
<dbReference type="RefSeq" id="WP_023859205.1">
    <property type="nucleotide sequence ID" value="NZ_AWWH01000066.1"/>
</dbReference>
<accession>V7HYX3</accession>
<evidence type="ECO:0000256" key="1">
    <source>
        <dbReference type="SAM" id="MobiDB-lite"/>
    </source>
</evidence>
<dbReference type="Proteomes" id="UP000018559">
    <property type="component" value="Unassembled WGS sequence"/>
</dbReference>
<gene>
    <name evidence="2" type="ORF">LEQ_0355</name>
</gene>
<feature type="region of interest" description="Disordered" evidence="1">
    <location>
        <begin position="1"/>
        <end position="20"/>
    </location>
</feature>
<comment type="caution">
    <text evidence="2">The sequence shown here is derived from an EMBL/GenBank/DDBJ whole genome shotgun (WGS) entry which is preliminary data.</text>
</comment>
<feature type="compositionally biased region" description="Basic residues" evidence="1">
    <location>
        <begin position="1"/>
        <end position="16"/>
    </location>
</feature>